<dbReference type="OrthoDB" id="4144896at2"/>
<gene>
    <name evidence="1" type="ORF">FF041_34450</name>
</gene>
<protein>
    <recommendedName>
        <fullName evidence="3">ImmA/IrrE family metallo-endopeptidase</fullName>
    </recommendedName>
</protein>
<sequence length="166" mass="18419">MLEQRIRLLLRSLDVQPPLSVPSFCAALSRIRGRHIELRAVALPTPGPLGLWCETPRADLIVFQKETTPLHQDHIVLHEVGHILANHQGPGLSAQLETALPGLKPSAVRRVLQRCSYDSDQEREAELVATIIMEWASVLDEVSTPPSEDPSVQRIHAALGDRQGWL</sequence>
<name>A0A646KVM3_STRJU</name>
<evidence type="ECO:0008006" key="3">
    <source>
        <dbReference type="Google" id="ProtNLM"/>
    </source>
</evidence>
<evidence type="ECO:0000313" key="2">
    <source>
        <dbReference type="Proteomes" id="UP000419138"/>
    </source>
</evidence>
<evidence type="ECO:0000313" key="1">
    <source>
        <dbReference type="EMBL" id="MQT05056.1"/>
    </source>
</evidence>
<dbReference type="EMBL" id="VCLA01000197">
    <property type="protein sequence ID" value="MQT05056.1"/>
    <property type="molecule type" value="Genomic_DNA"/>
</dbReference>
<proteinExistence type="predicted"/>
<dbReference type="AlphaFoldDB" id="A0A646KVM3"/>
<dbReference type="Proteomes" id="UP000419138">
    <property type="component" value="Unassembled WGS sequence"/>
</dbReference>
<accession>A0A646KVM3</accession>
<organism evidence="1 2">
    <name type="scientific">Streptomyces jumonjinensis</name>
    <dbReference type="NCBI Taxonomy" id="1945"/>
    <lineage>
        <taxon>Bacteria</taxon>
        <taxon>Bacillati</taxon>
        <taxon>Actinomycetota</taxon>
        <taxon>Actinomycetes</taxon>
        <taxon>Kitasatosporales</taxon>
        <taxon>Streptomycetaceae</taxon>
        <taxon>Streptomyces</taxon>
    </lineage>
</organism>
<reference evidence="1 2" key="1">
    <citation type="submission" date="2019-05" db="EMBL/GenBank/DDBJ databases">
        <title>Comparative genomics and metabolomics analyses of clavulanic acid producing Streptomyces species provides insight into specialized metabolism and evolution of beta-lactam biosynthetic gene clusters.</title>
        <authorList>
            <person name="Moore M.A."/>
            <person name="Cruz-Morales P."/>
            <person name="Barona Gomez F."/>
            <person name="Kapil T."/>
        </authorList>
    </citation>
    <scope>NUCLEOTIDE SEQUENCE [LARGE SCALE GENOMIC DNA]</scope>
    <source>
        <strain evidence="1 2">NRRL 5741</strain>
    </source>
</reference>
<comment type="caution">
    <text evidence="1">The sequence shown here is derived from an EMBL/GenBank/DDBJ whole genome shotgun (WGS) entry which is preliminary data.</text>
</comment>
<keyword evidence="2" id="KW-1185">Reference proteome</keyword>